<dbReference type="InterPro" id="IPR018011">
    <property type="entry name" value="Carb_sulfotrans_8-10"/>
</dbReference>
<dbReference type="PANTHER" id="PTHR12137">
    <property type="entry name" value="CARBOHYDRATE SULFOTRANSFERASE"/>
    <property type="match status" value="1"/>
</dbReference>
<organism evidence="3 4">
    <name type="scientific">Sciurus carolinensis</name>
    <name type="common">Eastern gray squirrel</name>
    <dbReference type="NCBI Taxonomy" id="30640"/>
    <lineage>
        <taxon>Eukaryota</taxon>
        <taxon>Metazoa</taxon>
        <taxon>Chordata</taxon>
        <taxon>Craniata</taxon>
        <taxon>Vertebrata</taxon>
        <taxon>Euteleostomi</taxon>
        <taxon>Mammalia</taxon>
        <taxon>Eutheria</taxon>
        <taxon>Euarchontoglires</taxon>
        <taxon>Glires</taxon>
        <taxon>Rodentia</taxon>
        <taxon>Sciuromorpha</taxon>
        <taxon>Sciuridae</taxon>
        <taxon>Sciurinae</taxon>
        <taxon>Sciurini</taxon>
        <taxon>Sciurus</taxon>
    </lineage>
</organism>
<dbReference type="PANTHER" id="PTHR12137:SF4">
    <property type="entry name" value="CARBOHYDRATE SULFOTRANSFERASE 12"/>
    <property type="match status" value="1"/>
</dbReference>
<dbReference type="GO" id="GO:0030166">
    <property type="term" value="P:proteoglycan biosynthetic process"/>
    <property type="evidence" value="ECO:0007669"/>
    <property type="project" value="TreeGrafter"/>
</dbReference>
<dbReference type="EMBL" id="JAATJV010423957">
    <property type="protein sequence ID" value="MBZ3888600.1"/>
    <property type="molecule type" value="Genomic_DNA"/>
</dbReference>
<keyword evidence="1" id="KW-0333">Golgi apparatus</keyword>
<comment type="subcellular location">
    <subcellularLocation>
        <location evidence="1">Golgi apparatus membrane</location>
        <topology evidence="1">Single-pass type II membrane protein</topology>
    </subcellularLocation>
</comment>
<dbReference type="Proteomes" id="UP001166674">
    <property type="component" value="Unassembled WGS sequence"/>
</dbReference>
<dbReference type="AlphaFoldDB" id="A0AA41T9A2"/>
<name>A0AA41T9A2_SCICA</name>
<evidence type="ECO:0000313" key="3">
    <source>
        <dbReference type="EMBL" id="MBZ3888600.1"/>
    </source>
</evidence>
<reference evidence="3" key="1">
    <citation type="submission" date="2020-03" db="EMBL/GenBank/DDBJ databases">
        <title>Studies in the Genomics of Life Span.</title>
        <authorList>
            <person name="Glass D."/>
        </authorList>
    </citation>
    <scope>NUCLEOTIDE SEQUENCE</scope>
    <source>
        <strain evidence="3">SUZIE</strain>
        <tissue evidence="3">Muscle</tissue>
    </source>
</reference>
<keyword evidence="4" id="KW-1185">Reference proteome</keyword>
<comment type="similarity">
    <text evidence="1">Belongs to the sulfotransferase 2 family.</text>
</comment>
<gene>
    <name evidence="3" type="ORF">SUZIE_198765</name>
</gene>
<dbReference type="GO" id="GO:0000139">
    <property type="term" value="C:Golgi membrane"/>
    <property type="evidence" value="ECO:0007669"/>
    <property type="project" value="UniProtKB-SubCell"/>
</dbReference>
<evidence type="ECO:0000313" key="4">
    <source>
        <dbReference type="Proteomes" id="UP001166674"/>
    </source>
</evidence>
<dbReference type="EC" id="2.8.2.-" evidence="1"/>
<keyword evidence="1" id="KW-0325">Glycoprotein</keyword>
<keyword evidence="1" id="KW-0808">Transferase</keyword>
<dbReference type="GO" id="GO:0008146">
    <property type="term" value="F:sulfotransferase activity"/>
    <property type="evidence" value="ECO:0007669"/>
    <property type="project" value="InterPro"/>
</dbReference>
<evidence type="ECO:0000256" key="2">
    <source>
        <dbReference type="SAM" id="MobiDB-lite"/>
    </source>
</evidence>
<accession>A0AA41T9A2</accession>
<keyword evidence="1" id="KW-0812">Transmembrane</keyword>
<protein>
    <recommendedName>
        <fullName evidence="1">Carbohydrate sulfotransferase</fullName>
        <ecNumber evidence="1">2.8.2.-</ecNumber>
    </recommendedName>
</protein>
<proteinExistence type="inferred from homology"/>
<keyword evidence="1" id="KW-0119">Carbohydrate metabolism</keyword>
<keyword evidence="1" id="KW-0735">Signal-anchor</keyword>
<feature type="region of interest" description="Disordered" evidence="2">
    <location>
        <begin position="81"/>
        <end position="113"/>
    </location>
</feature>
<evidence type="ECO:0000256" key="1">
    <source>
        <dbReference type="RuleBase" id="RU364020"/>
    </source>
</evidence>
<comment type="caution">
    <text evidence="3">The sequence shown here is derived from an EMBL/GenBank/DDBJ whole genome shotgun (WGS) entry which is preliminary data.</text>
</comment>
<sequence length="150" mass="17390">MKIKLKKYTKFLLVCNPFLQPISAFRIKFKLENEEFNHKFLVPMQRLYPNHTTLPTSVSEAFSTGLRCIALPPMPDRLRLRGEAGDPGRGCRPAPETSHGSSTSHLMLPPPEVPERTVSSWEENWFAKILLAWRQKLYKLYEAHENLLRD</sequence>
<dbReference type="GO" id="GO:0016051">
    <property type="term" value="P:carbohydrate biosynthetic process"/>
    <property type="evidence" value="ECO:0007669"/>
    <property type="project" value="InterPro"/>
</dbReference>